<protein>
    <submittedName>
        <fullName evidence="4">Unannotated protein</fullName>
    </submittedName>
</protein>
<dbReference type="PANTHER" id="PTHR10996:SF178">
    <property type="entry name" value="2-HYDROXYACID DEHYDROGENASE YGL185C-RELATED"/>
    <property type="match status" value="1"/>
</dbReference>
<accession>A0A6J6WAI9</accession>
<keyword evidence="2" id="KW-0520">NAD</keyword>
<dbReference type="Pfam" id="PF02826">
    <property type="entry name" value="2-Hacid_dh_C"/>
    <property type="match status" value="1"/>
</dbReference>
<keyword evidence="1" id="KW-0560">Oxidoreductase</keyword>
<evidence type="ECO:0000256" key="1">
    <source>
        <dbReference type="ARBA" id="ARBA00023002"/>
    </source>
</evidence>
<reference evidence="4" key="1">
    <citation type="submission" date="2020-05" db="EMBL/GenBank/DDBJ databases">
        <authorList>
            <person name="Chiriac C."/>
            <person name="Salcher M."/>
            <person name="Ghai R."/>
            <person name="Kavagutti S V."/>
        </authorList>
    </citation>
    <scope>NUCLEOTIDE SEQUENCE</scope>
</reference>
<dbReference type="GO" id="GO:0051287">
    <property type="term" value="F:NAD binding"/>
    <property type="evidence" value="ECO:0007669"/>
    <property type="project" value="InterPro"/>
</dbReference>
<dbReference type="SUPFAM" id="SSF51735">
    <property type="entry name" value="NAD(P)-binding Rossmann-fold domains"/>
    <property type="match status" value="1"/>
</dbReference>
<gene>
    <name evidence="4" type="ORF">UFOPK2894_01162</name>
</gene>
<evidence type="ECO:0000313" key="4">
    <source>
        <dbReference type="EMBL" id="CAB4780336.1"/>
    </source>
</evidence>
<dbReference type="Gene3D" id="3.40.50.720">
    <property type="entry name" value="NAD(P)-binding Rossmann-like Domain"/>
    <property type="match status" value="2"/>
</dbReference>
<dbReference type="GO" id="GO:0005829">
    <property type="term" value="C:cytosol"/>
    <property type="evidence" value="ECO:0007669"/>
    <property type="project" value="TreeGrafter"/>
</dbReference>
<dbReference type="InterPro" id="IPR006140">
    <property type="entry name" value="D-isomer_DH_NAD-bd"/>
</dbReference>
<feature type="domain" description="D-isomer specific 2-hydroxyacid dehydrogenase NAD-binding" evidence="3">
    <location>
        <begin position="98"/>
        <end position="265"/>
    </location>
</feature>
<dbReference type="PROSITE" id="PS00671">
    <property type="entry name" value="D_2_HYDROXYACID_DH_3"/>
    <property type="match status" value="1"/>
</dbReference>
<evidence type="ECO:0000259" key="3">
    <source>
        <dbReference type="Pfam" id="PF02826"/>
    </source>
</evidence>
<dbReference type="InterPro" id="IPR050223">
    <property type="entry name" value="D-isomer_2-hydroxyacid_DH"/>
</dbReference>
<dbReference type="EMBL" id="CAEZZQ010000077">
    <property type="protein sequence ID" value="CAB4780336.1"/>
    <property type="molecule type" value="Genomic_DNA"/>
</dbReference>
<name>A0A6J6WAI9_9ZZZZ</name>
<dbReference type="AlphaFoldDB" id="A0A6J6WAI9"/>
<evidence type="ECO:0000256" key="2">
    <source>
        <dbReference type="ARBA" id="ARBA00023027"/>
    </source>
</evidence>
<dbReference type="InterPro" id="IPR036291">
    <property type="entry name" value="NAD(P)-bd_dom_sf"/>
</dbReference>
<sequence length="297" mass="32373">MLHTVWSQWEDLKVPSGFTRLSPSNCSLETDDLSKITFYVPTYAGFRPALLHSLKMPHLQILQMLNAGYDDALEFVRPGMTLCNARGVHNPATAELALGLAIASRRGFVETSAAQAAGEWQHHRYSTLGGSRAAIVGYGSIARTLETYLAPLDVEVVSFSRSGKLGSLPVADFDAHLPSFDVIFLLMPLNSESLHFFNAERFSAMKDGALLVNIARGAVVDTSALVEALSTRRIHAAIDVVDPEPLPAGHPLWKSPNLIITPHIGGQADLSESRGKEMVEHQLIRLSKDQALENVIL</sequence>
<dbReference type="GO" id="GO:0016618">
    <property type="term" value="F:hydroxypyruvate reductase [NAD(P)H] activity"/>
    <property type="evidence" value="ECO:0007669"/>
    <property type="project" value="TreeGrafter"/>
</dbReference>
<dbReference type="PANTHER" id="PTHR10996">
    <property type="entry name" value="2-HYDROXYACID DEHYDROGENASE-RELATED"/>
    <property type="match status" value="1"/>
</dbReference>
<dbReference type="InterPro" id="IPR029753">
    <property type="entry name" value="D-isomer_DH_CS"/>
</dbReference>
<dbReference type="GO" id="GO:0030267">
    <property type="term" value="F:glyoxylate reductase (NADPH) activity"/>
    <property type="evidence" value="ECO:0007669"/>
    <property type="project" value="TreeGrafter"/>
</dbReference>
<proteinExistence type="predicted"/>
<organism evidence="4">
    <name type="scientific">freshwater metagenome</name>
    <dbReference type="NCBI Taxonomy" id="449393"/>
    <lineage>
        <taxon>unclassified sequences</taxon>
        <taxon>metagenomes</taxon>
        <taxon>ecological metagenomes</taxon>
    </lineage>
</organism>